<gene>
    <name evidence="2" type="ORF">GOP47_0025359</name>
</gene>
<accession>A0A9D4U1C0</accession>
<dbReference type="AlphaFoldDB" id="A0A9D4U1C0"/>
<evidence type="ECO:0000313" key="2">
    <source>
        <dbReference type="EMBL" id="KAI5059040.1"/>
    </source>
</evidence>
<organism evidence="2 3">
    <name type="scientific">Adiantum capillus-veneris</name>
    <name type="common">Maidenhair fern</name>
    <dbReference type="NCBI Taxonomy" id="13818"/>
    <lineage>
        <taxon>Eukaryota</taxon>
        <taxon>Viridiplantae</taxon>
        <taxon>Streptophyta</taxon>
        <taxon>Embryophyta</taxon>
        <taxon>Tracheophyta</taxon>
        <taxon>Polypodiopsida</taxon>
        <taxon>Polypodiidae</taxon>
        <taxon>Polypodiales</taxon>
        <taxon>Pteridineae</taxon>
        <taxon>Pteridaceae</taxon>
        <taxon>Vittarioideae</taxon>
        <taxon>Adiantum</taxon>
    </lineage>
</organism>
<protein>
    <submittedName>
        <fullName evidence="2">Uncharacterized protein</fullName>
    </submittedName>
</protein>
<dbReference type="Proteomes" id="UP000886520">
    <property type="component" value="Chromosome 25"/>
</dbReference>
<name>A0A9D4U1C0_ADICA</name>
<feature type="compositionally biased region" description="Polar residues" evidence="1">
    <location>
        <begin position="13"/>
        <end position="28"/>
    </location>
</feature>
<comment type="caution">
    <text evidence="2">The sequence shown here is derived from an EMBL/GenBank/DDBJ whole genome shotgun (WGS) entry which is preliminary data.</text>
</comment>
<sequence length="201" mass="22685">MVGFKPSAPPLPTTVQEEVTSRPPVNSTPIYTMQSKRVYMDNAGILPYQNTGGVVYRTIIADGHEYPPKTTLYVFEGGDSFPISIRDNWDNKYEALSPDQLGHYRWQGRQVFREEDCVVPRVTARPGEKDYDVPTPTYPPPPTLAFTSLNVHTSGRPPVYEREQEGPHVELLRPIDPRASRADTRHYGTPAERFKISVTLA</sequence>
<feature type="region of interest" description="Disordered" evidence="1">
    <location>
        <begin position="1"/>
        <end position="28"/>
    </location>
</feature>
<keyword evidence="3" id="KW-1185">Reference proteome</keyword>
<dbReference type="EMBL" id="JABFUD020000025">
    <property type="protein sequence ID" value="KAI5059040.1"/>
    <property type="molecule type" value="Genomic_DNA"/>
</dbReference>
<proteinExistence type="predicted"/>
<evidence type="ECO:0000313" key="3">
    <source>
        <dbReference type="Proteomes" id="UP000886520"/>
    </source>
</evidence>
<evidence type="ECO:0000256" key="1">
    <source>
        <dbReference type="SAM" id="MobiDB-lite"/>
    </source>
</evidence>
<reference evidence="2" key="1">
    <citation type="submission" date="2021-01" db="EMBL/GenBank/DDBJ databases">
        <title>Adiantum capillus-veneris genome.</title>
        <authorList>
            <person name="Fang Y."/>
            <person name="Liao Q."/>
        </authorList>
    </citation>
    <scope>NUCLEOTIDE SEQUENCE</scope>
    <source>
        <strain evidence="2">H3</strain>
        <tissue evidence="2">Leaf</tissue>
    </source>
</reference>